<dbReference type="Gene3D" id="3.30.70.370">
    <property type="match status" value="1"/>
</dbReference>
<dbReference type="EMBL" id="DS477165">
    <property type="protein sequence ID" value="EDO26034.1"/>
    <property type="molecule type" value="Genomic_DNA"/>
</dbReference>
<dbReference type="SUPFAM" id="SSF64182">
    <property type="entry name" value="DHH phosphoesterases"/>
    <property type="match status" value="1"/>
</dbReference>
<dbReference type="Gene3D" id="1.20.1060.10">
    <property type="entry name" value="Taq DNA Polymerase, Chain T, domain 4"/>
    <property type="match status" value="1"/>
</dbReference>
<dbReference type="InterPro" id="IPR002298">
    <property type="entry name" value="DNA_polymerase_A"/>
</dbReference>
<proteinExistence type="predicted"/>
<dbReference type="GO" id="GO:0003887">
    <property type="term" value="F:DNA-directed DNA polymerase activity"/>
    <property type="evidence" value="ECO:0007669"/>
    <property type="project" value="InterPro"/>
</dbReference>
<dbReference type="HOGENOM" id="CLU_367861_0_0_1"/>
<dbReference type="eggNOG" id="ENOG502RV2U">
    <property type="taxonomic scope" value="Eukaryota"/>
</dbReference>
<feature type="domain" description="DNA-directed DNA polymerase family A palm" evidence="2">
    <location>
        <begin position="226"/>
        <end position="458"/>
    </location>
</feature>
<dbReference type="Pfam" id="PF00476">
    <property type="entry name" value="DNA_pol_A"/>
    <property type="match status" value="1"/>
</dbReference>
<feature type="non-terminal residue" evidence="3">
    <location>
        <position position="758"/>
    </location>
</feature>
<dbReference type="GO" id="GO:0003677">
    <property type="term" value="F:DNA binding"/>
    <property type="evidence" value="ECO:0007669"/>
    <property type="project" value="InterPro"/>
</dbReference>
<protein>
    <recommendedName>
        <fullName evidence="2">DNA-directed DNA polymerase family A palm domain-containing protein</fullName>
    </recommendedName>
</protein>
<keyword evidence="1" id="KW-0235">DNA replication</keyword>
<gene>
    <name evidence="3" type="ORF">NEMVEDRAFT_v1g225484</name>
</gene>
<dbReference type="PANTHER" id="PTHR10133">
    <property type="entry name" value="DNA POLYMERASE I"/>
    <property type="match status" value="1"/>
</dbReference>
<dbReference type="SUPFAM" id="SSF56672">
    <property type="entry name" value="DNA/RNA polymerases"/>
    <property type="match status" value="1"/>
</dbReference>
<dbReference type="PANTHER" id="PTHR10133:SF27">
    <property type="entry name" value="DNA POLYMERASE NU"/>
    <property type="match status" value="1"/>
</dbReference>
<evidence type="ECO:0000313" key="3">
    <source>
        <dbReference type="EMBL" id="EDO26034.1"/>
    </source>
</evidence>
<dbReference type="GO" id="GO:0006261">
    <property type="term" value="P:DNA-templated DNA replication"/>
    <property type="evidence" value="ECO:0007669"/>
    <property type="project" value="InterPro"/>
</dbReference>
<dbReference type="InterPro" id="IPR043502">
    <property type="entry name" value="DNA/RNA_pol_sf"/>
</dbReference>
<accession>A7TD22</accession>
<evidence type="ECO:0000256" key="1">
    <source>
        <dbReference type="ARBA" id="ARBA00022705"/>
    </source>
</evidence>
<organism evidence="3 4">
    <name type="scientific">Nematostella vectensis</name>
    <name type="common">Starlet sea anemone</name>
    <dbReference type="NCBI Taxonomy" id="45351"/>
    <lineage>
        <taxon>Eukaryota</taxon>
        <taxon>Metazoa</taxon>
        <taxon>Cnidaria</taxon>
        <taxon>Anthozoa</taxon>
        <taxon>Hexacorallia</taxon>
        <taxon>Actiniaria</taxon>
        <taxon>Edwardsiidae</taxon>
        <taxon>Nematostella</taxon>
    </lineage>
</organism>
<dbReference type="InParanoid" id="A7TD22"/>
<evidence type="ECO:0000313" key="4">
    <source>
        <dbReference type="Proteomes" id="UP000001593"/>
    </source>
</evidence>
<dbReference type="Proteomes" id="UP000001593">
    <property type="component" value="Unassembled WGS sequence"/>
</dbReference>
<reference evidence="3 4" key="1">
    <citation type="journal article" date="2007" name="Science">
        <title>Sea anemone genome reveals ancestral eumetazoan gene repertoire and genomic organization.</title>
        <authorList>
            <person name="Putnam N.H."/>
            <person name="Srivastava M."/>
            <person name="Hellsten U."/>
            <person name="Dirks B."/>
            <person name="Chapman J."/>
            <person name="Salamov A."/>
            <person name="Terry A."/>
            <person name="Shapiro H."/>
            <person name="Lindquist E."/>
            <person name="Kapitonov V.V."/>
            <person name="Jurka J."/>
            <person name="Genikhovich G."/>
            <person name="Grigoriev I.V."/>
            <person name="Lucas S.M."/>
            <person name="Steele R.E."/>
            <person name="Finnerty J.R."/>
            <person name="Technau U."/>
            <person name="Martindale M.Q."/>
            <person name="Rokhsar D.S."/>
        </authorList>
    </citation>
    <scope>NUCLEOTIDE SEQUENCE [LARGE SCALE GENOMIC DNA]</scope>
    <source>
        <strain evidence="4">CH2 X CH6</strain>
    </source>
</reference>
<dbReference type="InterPro" id="IPR001098">
    <property type="entry name" value="DNA-dir_DNA_pol_A_palm_dom"/>
</dbReference>
<dbReference type="GO" id="GO:0006281">
    <property type="term" value="P:DNA repair"/>
    <property type="evidence" value="ECO:0007669"/>
    <property type="project" value="UniProtKB-ARBA"/>
</dbReference>
<dbReference type="AlphaFoldDB" id="A7TD22"/>
<dbReference type="Gene3D" id="1.10.150.20">
    <property type="entry name" value="5' to 3' exonuclease, C-terminal subdomain"/>
    <property type="match status" value="1"/>
</dbReference>
<dbReference type="InterPro" id="IPR038763">
    <property type="entry name" value="DHH_sf"/>
</dbReference>
<keyword evidence="4" id="KW-1185">Reference proteome</keyword>
<sequence>YAELPKDIGFVASYQLYDYIQWKGDAEAASKSRDIEKYWAYNAKDTWHGARILVQQLRTAAPYTFANYKNKFKLTYPALYCNFEGLQIDMEKRNELRTASQKQLDTARSRLHVKFADPAFNPGSWQQVEKYIYNIFGASKPKIGKSKSGTDEKNLLAVAEQHPLLARLTTDILAYREAQKAIGTYYDFLRFQGRLLWALNPFGTETERMACSASSLWCGTQVQNIPSYAKQMLVADDGYELFEADNSQSEGRTTAYCAQEPALIAALETAGRDFYRTLGTLFFNIPYEEVTDFFRNKVLKRIVHGTNYMMGGKTFTENIGIVVLYETAPKVGIKLVEIPTKDAEMEMTIRQFAKYLLDLYHEPFPRIRKWYGEIKTEVATTGYIVSPLGHVRKCFGNITRDHNMLRSLVAHQSQNLSVEILNIGFTRIYHELVLPDKGNIRLKAQIHDSNFGQIRKGMRDYYAPRILECMNNPKKNRATSVERYGIMQDANYGLIVFRGFKDEEKIPLHLSELYGVAMVPDREVAMRYDTISEPPTEEEIEAFNNMKGITMSSEIKGNEKQAVGGIEVSDLDFAAFNELAHEEDRKLEAKQHKNPLVIYHGNCADGFSAAWVFHYIENLLEARFDFHAGVYGEPIPDVDDRIVYIVDFSYKVSGMLDILGRAQRVYWIDHHKSAKEELIDDACLQQHDKLEILFSLDKSGATLAWQFWAQIFGEEMGEMPKLLAHVEEVTSGDSSSHSLVKFKQQYLLMNTLSRTGIL</sequence>
<dbReference type="SMART" id="SM00482">
    <property type="entry name" value="POLAc"/>
    <property type="match status" value="1"/>
</dbReference>
<evidence type="ECO:0000259" key="2">
    <source>
        <dbReference type="SMART" id="SM00482"/>
    </source>
</evidence>
<name>A7TD22_NEMVE</name>